<keyword evidence="3" id="KW-1185">Reference proteome</keyword>
<evidence type="ECO:0000313" key="3">
    <source>
        <dbReference type="Proteomes" id="UP000215405"/>
    </source>
</evidence>
<protein>
    <submittedName>
        <fullName evidence="2">Uncharacterized protein</fullName>
    </submittedName>
</protein>
<sequence>MGHRLRYRHGKDDSDVSVSGQALFIEFYAKTGCLHSAKTRDAQPAWRSPRATQSSEGSVPVSEMTNLGR</sequence>
<proteinExistence type="predicted"/>
<organism evidence="2 3">
    <name type="scientific">Notoacmeibacter marinus</name>
    <dbReference type="NCBI Taxonomy" id="1876515"/>
    <lineage>
        <taxon>Bacteria</taxon>
        <taxon>Pseudomonadati</taxon>
        <taxon>Pseudomonadota</taxon>
        <taxon>Alphaproteobacteria</taxon>
        <taxon>Hyphomicrobiales</taxon>
        <taxon>Notoacmeibacteraceae</taxon>
        <taxon>Notoacmeibacter</taxon>
    </lineage>
</organism>
<reference evidence="3" key="1">
    <citation type="journal article" date="2017" name="Int. J. Syst. Evol. Microbiol.">
        <title>Notoacmeibacter marinus gen. nov., sp. nov., isolated from the gut of a limpet and proposal of Notoacmeibacteraceae fam. nov. in the order Rhizobiales of the class Alphaproteobacteria.</title>
        <authorList>
            <person name="Huang Z."/>
            <person name="Guo F."/>
            <person name="Lai Q."/>
        </authorList>
    </citation>
    <scope>NUCLEOTIDE SEQUENCE [LARGE SCALE GENOMIC DNA]</scope>
    <source>
        <strain evidence="3">XMTR2A4</strain>
    </source>
</reference>
<name>A0A231UY56_9HYPH</name>
<evidence type="ECO:0000313" key="2">
    <source>
        <dbReference type="EMBL" id="OXT00822.1"/>
    </source>
</evidence>
<dbReference type="Proteomes" id="UP000215405">
    <property type="component" value="Unassembled WGS sequence"/>
</dbReference>
<comment type="caution">
    <text evidence="2">The sequence shown here is derived from an EMBL/GenBank/DDBJ whole genome shotgun (WGS) entry which is preliminary data.</text>
</comment>
<feature type="region of interest" description="Disordered" evidence="1">
    <location>
        <begin position="37"/>
        <end position="69"/>
    </location>
</feature>
<dbReference type="EMBL" id="NBYO01000002">
    <property type="protein sequence ID" value="OXT00822.1"/>
    <property type="molecule type" value="Genomic_DNA"/>
</dbReference>
<feature type="compositionally biased region" description="Polar residues" evidence="1">
    <location>
        <begin position="50"/>
        <end position="69"/>
    </location>
</feature>
<dbReference type="AlphaFoldDB" id="A0A231UY56"/>
<accession>A0A231UY56</accession>
<gene>
    <name evidence="2" type="ORF">B7H23_12155</name>
</gene>
<evidence type="ECO:0000256" key="1">
    <source>
        <dbReference type="SAM" id="MobiDB-lite"/>
    </source>
</evidence>